<dbReference type="InterPro" id="IPR027417">
    <property type="entry name" value="P-loop_NTPase"/>
</dbReference>
<sequence length="173" mass="19851">MIAMVADIAYRMARLNPHLGPEVTRKTPGIVLIDELDLHLHPKWQRSVVNALKRTFPRVQFVATTHSPFIIQSLQPGELIHLGHEQISEYADQSIEDIAEDVMGVRMPQKSQRYIQMMDVATEYYKLLDEGKSARTDEELKIIKDRLDELLIPYSNNPAYQAYLKLHRAATGL</sequence>
<reference evidence="2 3" key="1">
    <citation type="journal article" date="2014" name="Nature">
        <title>An environmental bacterial taxon with a large and distinct metabolic repertoire.</title>
        <authorList>
            <person name="Wilson M.C."/>
            <person name="Mori T."/>
            <person name="Ruckert C."/>
            <person name="Uria A.R."/>
            <person name="Helf M.J."/>
            <person name="Takada K."/>
            <person name="Gernert C."/>
            <person name="Steffens U.A."/>
            <person name="Heycke N."/>
            <person name="Schmitt S."/>
            <person name="Rinke C."/>
            <person name="Helfrich E.J."/>
            <person name="Brachmann A.O."/>
            <person name="Gurgui C."/>
            <person name="Wakimoto T."/>
            <person name="Kracht M."/>
            <person name="Crusemann M."/>
            <person name="Hentschel U."/>
            <person name="Abe I."/>
            <person name="Matsunaga S."/>
            <person name="Kalinowski J."/>
            <person name="Takeyama H."/>
            <person name="Piel J."/>
        </authorList>
    </citation>
    <scope>NUCLEOTIDE SEQUENCE [LARGE SCALE GENOMIC DNA]</scope>
    <source>
        <strain evidence="3">TSY2</strain>
    </source>
</reference>
<name>W4LB61_9BACT</name>
<dbReference type="PANTHER" id="PTHR43581:SF2">
    <property type="entry name" value="EXCINUCLEASE ATPASE SUBUNIT"/>
    <property type="match status" value="1"/>
</dbReference>
<organism evidence="2 3">
    <name type="scientific">Candidatus Entotheonella gemina</name>
    <dbReference type="NCBI Taxonomy" id="1429439"/>
    <lineage>
        <taxon>Bacteria</taxon>
        <taxon>Pseudomonadati</taxon>
        <taxon>Nitrospinota/Tectimicrobiota group</taxon>
        <taxon>Candidatus Tectimicrobiota</taxon>
        <taxon>Candidatus Entotheonellia</taxon>
        <taxon>Candidatus Entotheonellales</taxon>
        <taxon>Candidatus Entotheonellaceae</taxon>
        <taxon>Candidatus Entotheonella</taxon>
    </lineage>
</organism>
<dbReference type="InterPro" id="IPR003959">
    <property type="entry name" value="ATPase_AAA_core"/>
</dbReference>
<dbReference type="GO" id="GO:0016887">
    <property type="term" value="F:ATP hydrolysis activity"/>
    <property type="evidence" value="ECO:0007669"/>
    <property type="project" value="InterPro"/>
</dbReference>
<evidence type="ECO:0000313" key="2">
    <source>
        <dbReference type="EMBL" id="ETW94960.1"/>
    </source>
</evidence>
<feature type="domain" description="ATPase AAA-type core" evidence="1">
    <location>
        <begin position="26"/>
        <end position="71"/>
    </location>
</feature>
<comment type="caution">
    <text evidence="2">The sequence shown here is derived from an EMBL/GenBank/DDBJ whole genome shotgun (WGS) entry which is preliminary data.</text>
</comment>
<dbReference type="PANTHER" id="PTHR43581">
    <property type="entry name" value="ATP/GTP PHOSPHATASE"/>
    <property type="match status" value="1"/>
</dbReference>
<dbReference type="Pfam" id="PF13304">
    <property type="entry name" value="AAA_21"/>
    <property type="match status" value="1"/>
</dbReference>
<dbReference type="EMBL" id="AZHX01002379">
    <property type="protein sequence ID" value="ETW94960.1"/>
    <property type="molecule type" value="Genomic_DNA"/>
</dbReference>
<protein>
    <recommendedName>
        <fullName evidence="1">ATPase AAA-type core domain-containing protein</fullName>
    </recommendedName>
</protein>
<proteinExistence type="predicted"/>
<dbReference type="SUPFAM" id="SSF52540">
    <property type="entry name" value="P-loop containing nucleoside triphosphate hydrolases"/>
    <property type="match status" value="1"/>
</dbReference>
<dbReference type="Proteomes" id="UP000019140">
    <property type="component" value="Unassembled WGS sequence"/>
</dbReference>
<evidence type="ECO:0000259" key="1">
    <source>
        <dbReference type="Pfam" id="PF13304"/>
    </source>
</evidence>
<dbReference type="InterPro" id="IPR051396">
    <property type="entry name" value="Bact_Antivir_Def_Nuclease"/>
</dbReference>
<keyword evidence="3" id="KW-1185">Reference proteome</keyword>
<dbReference type="AlphaFoldDB" id="W4LB61"/>
<dbReference type="HOGENOM" id="CLU_1544805_0_0_7"/>
<evidence type="ECO:0000313" key="3">
    <source>
        <dbReference type="Proteomes" id="UP000019140"/>
    </source>
</evidence>
<dbReference type="Gene3D" id="3.40.50.300">
    <property type="entry name" value="P-loop containing nucleotide triphosphate hydrolases"/>
    <property type="match status" value="1"/>
</dbReference>
<dbReference type="GO" id="GO:0005524">
    <property type="term" value="F:ATP binding"/>
    <property type="evidence" value="ECO:0007669"/>
    <property type="project" value="InterPro"/>
</dbReference>
<accession>W4LB61</accession>
<gene>
    <name evidence="2" type="ORF">ETSY2_48875</name>
</gene>